<sequence>MHIAPTKIKVPKSNHAGDNLYSRLPQTQTVVVAPQQVVMAREGEHVEDNMVIAIISIFFCCILGLVATFKANSAKNLKTQPGGLEQAKRDANSAKKLAIAAIITGCVIIFLTIFVTFILPLILTGVFASQTY</sequence>
<protein>
    <submittedName>
        <fullName evidence="7">Interferon-induced transmembrane protein</fullName>
    </submittedName>
</protein>
<evidence type="ECO:0000256" key="5">
    <source>
        <dbReference type="ARBA" id="ARBA00023136"/>
    </source>
</evidence>
<evidence type="ECO:0000256" key="1">
    <source>
        <dbReference type="ARBA" id="ARBA00004370"/>
    </source>
</evidence>
<name>A0AAV4IR49_9GAST</name>
<dbReference type="InterPro" id="IPR007593">
    <property type="entry name" value="CD225/Dispanin_fam"/>
</dbReference>
<evidence type="ECO:0000256" key="6">
    <source>
        <dbReference type="SAM" id="Phobius"/>
    </source>
</evidence>
<reference evidence="7 8" key="1">
    <citation type="journal article" date="2021" name="Elife">
        <title>Chloroplast acquisition without the gene transfer in kleptoplastic sea slugs, Plakobranchus ocellatus.</title>
        <authorList>
            <person name="Maeda T."/>
            <person name="Takahashi S."/>
            <person name="Yoshida T."/>
            <person name="Shimamura S."/>
            <person name="Takaki Y."/>
            <person name="Nagai Y."/>
            <person name="Toyoda A."/>
            <person name="Suzuki Y."/>
            <person name="Arimoto A."/>
            <person name="Ishii H."/>
            <person name="Satoh N."/>
            <person name="Nishiyama T."/>
            <person name="Hasebe M."/>
            <person name="Maruyama T."/>
            <person name="Minagawa J."/>
            <person name="Obokata J."/>
            <person name="Shigenobu S."/>
        </authorList>
    </citation>
    <scope>NUCLEOTIDE SEQUENCE [LARGE SCALE GENOMIC DNA]</scope>
</reference>
<dbReference type="AlphaFoldDB" id="A0AAV4IR49"/>
<keyword evidence="3 6" id="KW-0812">Transmembrane</keyword>
<dbReference type="Pfam" id="PF04505">
    <property type="entry name" value="CD225"/>
    <property type="match status" value="1"/>
</dbReference>
<evidence type="ECO:0000256" key="3">
    <source>
        <dbReference type="ARBA" id="ARBA00022692"/>
    </source>
</evidence>
<evidence type="ECO:0000313" key="7">
    <source>
        <dbReference type="EMBL" id="GFS12283.1"/>
    </source>
</evidence>
<keyword evidence="8" id="KW-1185">Reference proteome</keyword>
<dbReference type="Proteomes" id="UP000762676">
    <property type="component" value="Unassembled WGS sequence"/>
</dbReference>
<comment type="similarity">
    <text evidence="2">Belongs to the CD225/Dispanin family.</text>
</comment>
<evidence type="ECO:0000313" key="8">
    <source>
        <dbReference type="Proteomes" id="UP000762676"/>
    </source>
</evidence>
<dbReference type="PANTHER" id="PTHR14948">
    <property type="entry name" value="NG5"/>
    <property type="match status" value="1"/>
</dbReference>
<gene>
    <name evidence="7" type="ORF">ElyMa_003107400</name>
</gene>
<dbReference type="GO" id="GO:0016020">
    <property type="term" value="C:membrane"/>
    <property type="evidence" value="ECO:0007669"/>
    <property type="project" value="UniProtKB-SubCell"/>
</dbReference>
<dbReference type="InterPro" id="IPR051423">
    <property type="entry name" value="CD225/Dispanin"/>
</dbReference>
<dbReference type="EMBL" id="BMAT01006414">
    <property type="protein sequence ID" value="GFS12283.1"/>
    <property type="molecule type" value="Genomic_DNA"/>
</dbReference>
<dbReference type="PANTHER" id="PTHR14948:SF25">
    <property type="entry name" value="DUF4190 DOMAIN-CONTAINING PROTEIN"/>
    <property type="match status" value="1"/>
</dbReference>
<comment type="subcellular location">
    <subcellularLocation>
        <location evidence="1">Membrane</location>
    </subcellularLocation>
</comment>
<feature type="transmembrane region" description="Helical" evidence="6">
    <location>
        <begin position="50"/>
        <end position="69"/>
    </location>
</feature>
<keyword evidence="5 6" id="KW-0472">Membrane</keyword>
<keyword evidence="4 6" id="KW-1133">Transmembrane helix</keyword>
<comment type="caution">
    <text evidence="7">The sequence shown here is derived from an EMBL/GenBank/DDBJ whole genome shotgun (WGS) entry which is preliminary data.</text>
</comment>
<accession>A0AAV4IR49</accession>
<evidence type="ECO:0000256" key="4">
    <source>
        <dbReference type="ARBA" id="ARBA00022989"/>
    </source>
</evidence>
<evidence type="ECO:0000256" key="2">
    <source>
        <dbReference type="ARBA" id="ARBA00006843"/>
    </source>
</evidence>
<feature type="transmembrane region" description="Helical" evidence="6">
    <location>
        <begin position="97"/>
        <end position="123"/>
    </location>
</feature>
<organism evidence="7 8">
    <name type="scientific">Elysia marginata</name>
    <dbReference type="NCBI Taxonomy" id="1093978"/>
    <lineage>
        <taxon>Eukaryota</taxon>
        <taxon>Metazoa</taxon>
        <taxon>Spiralia</taxon>
        <taxon>Lophotrochozoa</taxon>
        <taxon>Mollusca</taxon>
        <taxon>Gastropoda</taxon>
        <taxon>Heterobranchia</taxon>
        <taxon>Euthyneura</taxon>
        <taxon>Panpulmonata</taxon>
        <taxon>Sacoglossa</taxon>
        <taxon>Placobranchoidea</taxon>
        <taxon>Plakobranchidae</taxon>
        <taxon>Elysia</taxon>
    </lineage>
</organism>
<proteinExistence type="inferred from homology"/>